<dbReference type="PRINTS" id="PR00778">
    <property type="entry name" value="HTHARSR"/>
</dbReference>
<keyword evidence="2" id="KW-0238">DNA-binding</keyword>
<organism evidence="5 6">
    <name type="scientific">Candidatus Nomurabacteria bacterium RIFCSPHIGHO2_01_FULL_40_24b</name>
    <dbReference type="NCBI Taxonomy" id="1801739"/>
    <lineage>
        <taxon>Bacteria</taxon>
        <taxon>Candidatus Nomuraibacteriota</taxon>
    </lineage>
</organism>
<dbReference type="InterPro" id="IPR001845">
    <property type="entry name" value="HTH_ArsR_DNA-bd_dom"/>
</dbReference>
<dbReference type="Pfam" id="PF01022">
    <property type="entry name" value="HTH_5"/>
    <property type="match status" value="1"/>
</dbReference>
<feature type="domain" description="HTH arsR-type" evidence="4">
    <location>
        <begin position="5"/>
        <end position="99"/>
    </location>
</feature>
<dbReference type="PANTHER" id="PTHR43132:SF8">
    <property type="entry name" value="HTH-TYPE TRANSCRIPTIONAL REGULATOR KMTR"/>
    <property type="match status" value="1"/>
</dbReference>
<dbReference type="InterPro" id="IPR011991">
    <property type="entry name" value="ArsR-like_HTH"/>
</dbReference>
<dbReference type="InterPro" id="IPR051011">
    <property type="entry name" value="Metal_resp_trans_reg"/>
</dbReference>
<dbReference type="InterPro" id="IPR036390">
    <property type="entry name" value="WH_DNA-bd_sf"/>
</dbReference>
<evidence type="ECO:0000313" key="6">
    <source>
        <dbReference type="Proteomes" id="UP000177370"/>
    </source>
</evidence>
<dbReference type="SMART" id="SM00418">
    <property type="entry name" value="HTH_ARSR"/>
    <property type="match status" value="1"/>
</dbReference>
<dbReference type="EMBL" id="MFTP01000002">
    <property type="protein sequence ID" value="OGI66323.1"/>
    <property type="molecule type" value="Genomic_DNA"/>
</dbReference>
<dbReference type="Proteomes" id="UP000177370">
    <property type="component" value="Unassembled WGS sequence"/>
</dbReference>
<dbReference type="CDD" id="cd00090">
    <property type="entry name" value="HTH_ARSR"/>
    <property type="match status" value="1"/>
</dbReference>
<evidence type="ECO:0000313" key="5">
    <source>
        <dbReference type="EMBL" id="OGI66323.1"/>
    </source>
</evidence>
<comment type="caution">
    <text evidence="5">The sequence shown here is derived from an EMBL/GenBank/DDBJ whole genome shotgun (WGS) entry which is preliminary data.</text>
</comment>
<dbReference type="AlphaFoldDB" id="A0A1F6V9H3"/>
<accession>A0A1F6V9H3</accession>
<evidence type="ECO:0000256" key="2">
    <source>
        <dbReference type="ARBA" id="ARBA00023125"/>
    </source>
</evidence>
<keyword evidence="3" id="KW-0804">Transcription</keyword>
<gene>
    <name evidence="5" type="ORF">A2647_00545</name>
</gene>
<reference evidence="5 6" key="1">
    <citation type="journal article" date="2016" name="Nat. Commun.">
        <title>Thousands of microbial genomes shed light on interconnected biogeochemical processes in an aquifer system.</title>
        <authorList>
            <person name="Anantharaman K."/>
            <person name="Brown C.T."/>
            <person name="Hug L.A."/>
            <person name="Sharon I."/>
            <person name="Castelle C.J."/>
            <person name="Probst A.J."/>
            <person name="Thomas B.C."/>
            <person name="Singh A."/>
            <person name="Wilkins M.J."/>
            <person name="Karaoz U."/>
            <person name="Brodie E.L."/>
            <person name="Williams K.H."/>
            <person name="Hubbard S.S."/>
            <person name="Banfield J.F."/>
        </authorList>
    </citation>
    <scope>NUCLEOTIDE SEQUENCE [LARGE SCALE GENOMIC DNA]</scope>
</reference>
<evidence type="ECO:0000259" key="4">
    <source>
        <dbReference type="PROSITE" id="PS50987"/>
    </source>
</evidence>
<name>A0A1F6V9H3_9BACT</name>
<evidence type="ECO:0000256" key="3">
    <source>
        <dbReference type="ARBA" id="ARBA00023163"/>
    </source>
</evidence>
<keyword evidence="1" id="KW-0805">Transcription regulation</keyword>
<dbReference type="PROSITE" id="PS50987">
    <property type="entry name" value="HTH_ARSR_2"/>
    <property type="match status" value="1"/>
</dbReference>
<sequence>MKRPLPRIAYEQNAVTYKILANSKRLEILNLLREQEMPVETLVKELGISKANVSQHLALLRHARLVTVHRKGLNAFYNIIDPRIVEPCRILHKLSHKDKS</sequence>
<protein>
    <recommendedName>
        <fullName evidence="4">HTH arsR-type domain-containing protein</fullName>
    </recommendedName>
</protein>
<evidence type="ECO:0000256" key="1">
    <source>
        <dbReference type="ARBA" id="ARBA00023015"/>
    </source>
</evidence>
<dbReference type="PANTHER" id="PTHR43132">
    <property type="entry name" value="ARSENICAL RESISTANCE OPERON REPRESSOR ARSR-RELATED"/>
    <property type="match status" value="1"/>
</dbReference>
<dbReference type="GO" id="GO:0003677">
    <property type="term" value="F:DNA binding"/>
    <property type="evidence" value="ECO:0007669"/>
    <property type="project" value="UniProtKB-KW"/>
</dbReference>
<proteinExistence type="predicted"/>
<dbReference type="InterPro" id="IPR036388">
    <property type="entry name" value="WH-like_DNA-bd_sf"/>
</dbReference>
<dbReference type="NCBIfam" id="NF033788">
    <property type="entry name" value="HTH_metalloreg"/>
    <property type="match status" value="1"/>
</dbReference>
<dbReference type="GO" id="GO:0003700">
    <property type="term" value="F:DNA-binding transcription factor activity"/>
    <property type="evidence" value="ECO:0007669"/>
    <property type="project" value="InterPro"/>
</dbReference>
<dbReference type="Gene3D" id="1.10.10.10">
    <property type="entry name" value="Winged helix-like DNA-binding domain superfamily/Winged helix DNA-binding domain"/>
    <property type="match status" value="1"/>
</dbReference>
<dbReference type="SUPFAM" id="SSF46785">
    <property type="entry name" value="Winged helix' DNA-binding domain"/>
    <property type="match status" value="1"/>
</dbReference>